<keyword evidence="2" id="KW-0479">Metal-binding</keyword>
<keyword evidence="5" id="KW-0408">Iron</keyword>
<dbReference type="PANTHER" id="PTHR30468:SF1">
    <property type="entry name" value="ALPHA-KETOGLUTARATE-DEPENDENT SULFONATE DIOXYGENASE"/>
    <property type="match status" value="1"/>
</dbReference>
<dbReference type="PANTHER" id="PTHR30468">
    <property type="entry name" value="ALPHA-KETOGLUTARATE-DEPENDENT SULFONATE DIOXYGENASE"/>
    <property type="match status" value="1"/>
</dbReference>
<dbReference type="GO" id="GO:0051213">
    <property type="term" value="F:dioxygenase activity"/>
    <property type="evidence" value="ECO:0007669"/>
    <property type="project" value="UniProtKB-KW"/>
</dbReference>
<evidence type="ECO:0000256" key="5">
    <source>
        <dbReference type="ARBA" id="ARBA00023004"/>
    </source>
</evidence>
<evidence type="ECO:0000313" key="8">
    <source>
        <dbReference type="Proteomes" id="UP001596074"/>
    </source>
</evidence>
<accession>A0ABW0ZYC6</accession>
<keyword evidence="8" id="KW-1185">Reference proteome</keyword>
<dbReference type="SUPFAM" id="SSF51197">
    <property type="entry name" value="Clavaminate synthase-like"/>
    <property type="match status" value="1"/>
</dbReference>
<evidence type="ECO:0000256" key="4">
    <source>
        <dbReference type="ARBA" id="ARBA00023002"/>
    </source>
</evidence>
<evidence type="ECO:0000256" key="2">
    <source>
        <dbReference type="ARBA" id="ARBA00022723"/>
    </source>
</evidence>
<dbReference type="InterPro" id="IPR042098">
    <property type="entry name" value="TauD-like_sf"/>
</dbReference>
<dbReference type="Gene3D" id="3.60.130.10">
    <property type="entry name" value="Clavaminate synthase-like"/>
    <property type="match status" value="1"/>
</dbReference>
<protein>
    <submittedName>
        <fullName evidence="7">TauD/TfdA dioxygenase family protein</fullName>
    </submittedName>
</protein>
<evidence type="ECO:0000256" key="3">
    <source>
        <dbReference type="ARBA" id="ARBA00022964"/>
    </source>
</evidence>
<keyword evidence="3 7" id="KW-0223">Dioxygenase</keyword>
<evidence type="ECO:0000313" key="7">
    <source>
        <dbReference type="EMBL" id="MFC5746453.1"/>
    </source>
</evidence>
<name>A0ABW0ZYC6_9ACTN</name>
<sequence>MDVVAIAGRFEVRPFAGRVGAEIRGTDLRRPLDAEAVHELREVLARWGVVVFPRQQLEPAGHLALARLLGEIRTPPDYLPTLEDDGFPQIGVISTADERTAAADTWHADVTWAPAPPRYSVLHMRVLPETGGDTMWASQIDAYDRLSEPMKRFLEPLTAEHGLGAGAVHAVHPVVHRHPITGRRALFVNPTFTRRIVELTSAESRSVLRTLYESITVPEAVCRWRWSVGDVAIWDNHFVLHYAINDYGPAARRIHRVEVEGRPLLPAAV</sequence>
<dbReference type="EMBL" id="JBHSON010000014">
    <property type="protein sequence ID" value="MFC5746453.1"/>
    <property type="molecule type" value="Genomic_DNA"/>
</dbReference>
<proteinExistence type="inferred from homology"/>
<feature type="domain" description="TauD/TfdA-like" evidence="6">
    <location>
        <begin position="11"/>
        <end position="257"/>
    </location>
</feature>
<comment type="similarity">
    <text evidence="1">Belongs to the TfdA dioxygenase family.</text>
</comment>
<dbReference type="Pfam" id="PF02668">
    <property type="entry name" value="TauD"/>
    <property type="match status" value="1"/>
</dbReference>
<comment type="caution">
    <text evidence="7">The sequence shown here is derived from an EMBL/GenBank/DDBJ whole genome shotgun (WGS) entry which is preliminary data.</text>
</comment>
<dbReference type="InterPro" id="IPR003819">
    <property type="entry name" value="TauD/TfdA-like"/>
</dbReference>
<gene>
    <name evidence="7" type="ORF">ACFPZN_12595</name>
</gene>
<organism evidence="7 8">
    <name type="scientific">Actinomadura rugatobispora</name>
    <dbReference type="NCBI Taxonomy" id="1994"/>
    <lineage>
        <taxon>Bacteria</taxon>
        <taxon>Bacillati</taxon>
        <taxon>Actinomycetota</taxon>
        <taxon>Actinomycetes</taxon>
        <taxon>Streptosporangiales</taxon>
        <taxon>Thermomonosporaceae</taxon>
        <taxon>Actinomadura</taxon>
    </lineage>
</organism>
<dbReference type="RefSeq" id="WP_378282075.1">
    <property type="nucleotide sequence ID" value="NZ_JBHSON010000014.1"/>
</dbReference>
<reference evidence="8" key="1">
    <citation type="journal article" date="2019" name="Int. J. Syst. Evol. Microbiol.">
        <title>The Global Catalogue of Microorganisms (GCM) 10K type strain sequencing project: providing services to taxonomists for standard genome sequencing and annotation.</title>
        <authorList>
            <consortium name="The Broad Institute Genomics Platform"/>
            <consortium name="The Broad Institute Genome Sequencing Center for Infectious Disease"/>
            <person name="Wu L."/>
            <person name="Ma J."/>
        </authorList>
    </citation>
    <scope>NUCLEOTIDE SEQUENCE [LARGE SCALE GENOMIC DNA]</scope>
    <source>
        <strain evidence="8">KCTC 42087</strain>
    </source>
</reference>
<dbReference type="InterPro" id="IPR051323">
    <property type="entry name" value="AtsK-like"/>
</dbReference>
<keyword evidence="4" id="KW-0560">Oxidoreductase</keyword>
<evidence type="ECO:0000256" key="1">
    <source>
        <dbReference type="ARBA" id="ARBA00005896"/>
    </source>
</evidence>
<evidence type="ECO:0000259" key="6">
    <source>
        <dbReference type="Pfam" id="PF02668"/>
    </source>
</evidence>
<dbReference type="Proteomes" id="UP001596074">
    <property type="component" value="Unassembled WGS sequence"/>
</dbReference>